<dbReference type="AlphaFoldDB" id="A0A1Y1RPL7"/>
<dbReference type="GO" id="GO:0043190">
    <property type="term" value="C:ATP-binding cassette (ABC) transporter complex"/>
    <property type="evidence" value="ECO:0007669"/>
    <property type="project" value="InterPro"/>
</dbReference>
<dbReference type="Proteomes" id="UP000192359">
    <property type="component" value="Unassembled WGS sequence"/>
</dbReference>
<comment type="subcellular location">
    <subcellularLocation>
        <location evidence="1">Cell inner membrane</location>
        <topology evidence="1">Multi-pass membrane protein</topology>
    </subcellularLocation>
    <subcellularLocation>
        <location evidence="10">Cell membrane</location>
        <topology evidence="10">Multi-pass membrane protein</topology>
    </subcellularLocation>
</comment>
<comment type="caution">
    <text evidence="12">The sequence shown here is derived from an EMBL/GenBank/DDBJ whole genome shotgun (WGS) entry which is preliminary data.</text>
</comment>
<keyword evidence="7 10" id="KW-1133">Transmembrane helix</keyword>
<feature type="transmembrane region" description="Helical" evidence="10">
    <location>
        <begin position="61"/>
        <end position="82"/>
    </location>
</feature>
<evidence type="ECO:0000256" key="9">
    <source>
        <dbReference type="ARBA" id="ARBA00023251"/>
    </source>
</evidence>
<feature type="domain" description="ABC transmembrane type-2" evidence="11">
    <location>
        <begin position="58"/>
        <end position="282"/>
    </location>
</feature>
<evidence type="ECO:0000256" key="1">
    <source>
        <dbReference type="ARBA" id="ARBA00004429"/>
    </source>
</evidence>
<dbReference type="GO" id="GO:0046677">
    <property type="term" value="P:response to antibiotic"/>
    <property type="evidence" value="ECO:0007669"/>
    <property type="project" value="UniProtKB-KW"/>
</dbReference>
<evidence type="ECO:0000256" key="6">
    <source>
        <dbReference type="ARBA" id="ARBA00022692"/>
    </source>
</evidence>
<dbReference type="Pfam" id="PF01061">
    <property type="entry name" value="ABC2_membrane"/>
    <property type="match status" value="1"/>
</dbReference>
<name>A0A1Y1RPL7_9MICC</name>
<dbReference type="PRINTS" id="PR00164">
    <property type="entry name" value="ABC2TRNSPORT"/>
</dbReference>
<dbReference type="GO" id="GO:0015920">
    <property type="term" value="P:lipopolysaccharide transport"/>
    <property type="evidence" value="ECO:0007669"/>
    <property type="project" value="TreeGrafter"/>
</dbReference>
<keyword evidence="9" id="KW-0046">Antibiotic resistance</keyword>
<organism evidence="12 13">
    <name type="scientific">Rothia nasimurium</name>
    <dbReference type="NCBI Taxonomy" id="85336"/>
    <lineage>
        <taxon>Bacteria</taxon>
        <taxon>Bacillati</taxon>
        <taxon>Actinomycetota</taxon>
        <taxon>Actinomycetes</taxon>
        <taxon>Micrococcales</taxon>
        <taxon>Micrococcaceae</taxon>
        <taxon>Rothia</taxon>
    </lineage>
</organism>
<keyword evidence="4 10" id="KW-1003">Cell membrane</keyword>
<comment type="similarity">
    <text evidence="2 10">Belongs to the ABC-2 integral membrane protein family.</text>
</comment>
<sequence>MLSARHSHYQGLVQRGELKPVGLRGSYRLYLARLWKYRAFIWHQSLYRVFATNSDNRLGSLWLFLKPLLDVFFYWVFFGVVLQANRGVENYPAFIIVGILMFQFTAQSITSASGVMKQNKGLIQGFNFPRVLPVFSLALKNALEALPMVLVMVVGILLIPPHVPFSVTWFLLLPIFVFHVLFNTGLSLIVARLGYFVPDTGALFSFITRILMFGSGVIFPIERFISQPTALAVVEANPVFIILNMYREVLVEGAAPGAYEWLLLALWAALIMLVGFVFFVRAEERYGSVS</sequence>
<gene>
    <name evidence="12" type="ORF">A7979_03775</name>
</gene>
<feature type="transmembrane region" description="Helical" evidence="10">
    <location>
        <begin position="94"/>
        <end position="115"/>
    </location>
</feature>
<reference evidence="12 13" key="1">
    <citation type="submission" date="2016-05" db="EMBL/GenBank/DDBJ databases">
        <title>Draft genome sequence of a porcine commensal Rothia nasimurium.</title>
        <authorList>
            <person name="Gaiser R.A."/>
            <person name="Van Baarlen P."/>
            <person name="Wells J.M."/>
        </authorList>
    </citation>
    <scope>NUCLEOTIDE SEQUENCE [LARGE SCALE GENOMIC DNA]</scope>
    <source>
        <strain evidence="12 13">PT-32</strain>
    </source>
</reference>
<protein>
    <recommendedName>
        <fullName evidence="10">Transport permease protein</fullName>
    </recommendedName>
</protein>
<evidence type="ECO:0000256" key="3">
    <source>
        <dbReference type="ARBA" id="ARBA00022448"/>
    </source>
</evidence>
<dbReference type="GO" id="GO:0140359">
    <property type="term" value="F:ABC-type transporter activity"/>
    <property type="evidence" value="ECO:0007669"/>
    <property type="project" value="InterPro"/>
</dbReference>
<evidence type="ECO:0000256" key="2">
    <source>
        <dbReference type="ARBA" id="ARBA00007783"/>
    </source>
</evidence>
<keyword evidence="3 10" id="KW-0813">Transport</keyword>
<feature type="transmembrane region" description="Helical" evidence="10">
    <location>
        <begin position="135"/>
        <end position="159"/>
    </location>
</feature>
<evidence type="ECO:0000256" key="8">
    <source>
        <dbReference type="ARBA" id="ARBA00023136"/>
    </source>
</evidence>
<keyword evidence="6 10" id="KW-0812">Transmembrane</keyword>
<feature type="transmembrane region" description="Helical" evidence="10">
    <location>
        <begin position="258"/>
        <end position="280"/>
    </location>
</feature>
<evidence type="ECO:0000259" key="11">
    <source>
        <dbReference type="PROSITE" id="PS51012"/>
    </source>
</evidence>
<dbReference type="PROSITE" id="PS51012">
    <property type="entry name" value="ABC_TM2"/>
    <property type="match status" value="1"/>
</dbReference>
<evidence type="ECO:0000313" key="13">
    <source>
        <dbReference type="Proteomes" id="UP000192359"/>
    </source>
</evidence>
<keyword evidence="5" id="KW-0997">Cell inner membrane</keyword>
<evidence type="ECO:0000256" key="10">
    <source>
        <dbReference type="RuleBase" id="RU361157"/>
    </source>
</evidence>
<evidence type="ECO:0000256" key="7">
    <source>
        <dbReference type="ARBA" id="ARBA00022989"/>
    </source>
</evidence>
<accession>A0A1Y1RPL7</accession>
<proteinExistence type="inferred from homology"/>
<evidence type="ECO:0000256" key="5">
    <source>
        <dbReference type="ARBA" id="ARBA00022519"/>
    </source>
</evidence>
<dbReference type="PANTHER" id="PTHR30413">
    <property type="entry name" value="INNER MEMBRANE TRANSPORT PERMEASE"/>
    <property type="match status" value="1"/>
</dbReference>
<evidence type="ECO:0000256" key="4">
    <source>
        <dbReference type="ARBA" id="ARBA00022475"/>
    </source>
</evidence>
<evidence type="ECO:0000313" key="12">
    <source>
        <dbReference type="EMBL" id="ORC16451.1"/>
    </source>
</evidence>
<dbReference type="InterPro" id="IPR047817">
    <property type="entry name" value="ABC2_TM_bact-type"/>
</dbReference>
<dbReference type="EMBL" id="LXWF01000040">
    <property type="protein sequence ID" value="ORC16451.1"/>
    <property type="molecule type" value="Genomic_DNA"/>
</dbReference>
<keyword evidence="8 10" id="KW-0472">Membrane</keyword>
<feature type="transmembrane region" description="Helical" evidence="10">
    <location>
        <begin position="201"/>
        <end position="221"/>
    </location>
</feature>
<dbReference type="InterPro" id="IPR013525">
    <property type="entry name" value="ABC2_TM"/>
</dbReference>
<feature type="transmembrane region" description="Helical" evidence="10">
    <location>
        <begin position="171"/>
        <end position="195"/>
    </location>
</feature>
<dbReference type="InterPro" id="IPR000412">
    <property type="entry name" value="ABC_2_transport"/>
</dbReference>
<keyword evidence="13" id="KW-1185">Reference proteome</keyword>
<dbReference type="PANTHER" id="PTHR30413:SF8">
    <property type="entry name" value="TRANSPORT PERMEASE PROTEIN"/>
    <property type="match status" value="1"/>
</dbReference>